<evidence type="ECO:0000313" key="1">
    <source>
        <dbReference type="EMBL" id="QBM89940.1"/>
    </source>
</evidence>
<name>A0A4P6XR71_9ASCO</name>
<organism evidence="1 2">
    <name type="scientific">Metschnikowia aff. pulcherrima</name>
    <dbReference type="NCBI Taxonomy" id="2163413"/>
    <lineage>
        <taxon>Eukaryota</taxon>
        <taxon>Fungi</taxon>
        <taxon>Dikarya</taxon>
        <taxon>Ascomycota</taxon>
        <taxon>Saccharomycotina</taxon>
        <taxon>Pichiomycetes</taxon>
        <taxon>Metschnikowiaceae</taxon>
        <taxon>Metschnikowia</taxon>
    </lineage>
</organism>
<protein>
    <submittedName>
        <fullName evidence="1">Uncharacterized protein</fullName>
    </submittedName>
</protein>
<gene>
    <name evidence="1" type="ORF">METSCH_E01770</name>
</gene>
<keyword evidence="2" id="KW-1185">Reference proteome</keyword>
<dbReference type="AlphaFoldDB" id="A0A4P6XR71"/>
<accession>A0A4P6XR71</accession>
<evidence type="ECO:0000313" key="2">
    <source>
        <dbReference type="Proteomes" id="UP000292447"/>
    </source>
</evidence>
<sequence>MFASSTNQFNMKIQLALLASGIVSCVVAAPHYIRMDSETRSRKEIGKIGLDEIAKQSRAEFSENWVSKRAESTPAEEIRLLHKALRKGVKTTKYDSEAAQTFLREFPLKIAEAEQMVKAKSPEGAFVGELKHFRNLFLAFKEAAEASNRFEGCGYAGADLVQKAMDLRVKTLELEELQGGFDEQTPDFISTMAGIELLLVSLENDAKTTPMEPGLKKMFAAQSENVKNAIQYIRRYDAFRRLLESNTKPDPFPKAGNENGVKETKKDCFVIEWV</sequence>
<dbReference type="Proteomes" id="UP000292447">
    <property type="component" value="Chromosome V"/>
</dbReference>
<proteinExistence type="predicted"/>
<reference evidence="2" key="1">
    <citation type="submission" date="2019-03" db="EMBL/GenBank/DDBJ databases">
        <title>Snf2 controls pulcherriminic acid biosynthesis and connects pigmentation and antifungal activity of the yeast Metschnikowia pulcherrima.</title>
        <authorList>
            <person name="Gore-Lloyd D."/>
            <person name="Sumann I."/>
            <person name="Brachmann A.O."/>
            <person name="Schneeberger K."/>
            <person name="Ortiz-Merino R.A."/>
            <person name="Moreno-Beltran M."/>
            <person name="Schlaefli M."/>
            <person name="Kirner P."/>
            <person name="Santos Kron A."/>
            <person name="Wolfe K.H."/>
            <person name="Piel J."/>
            <person name="Ahrens C.H."/>
            <person name="Henk D."/>
            <person name="Freimoser F.M."/>
        </authorList>
    </citation>
    <scope>NUCLEOTIDE SEQUENCE [LARGE SCALE GENOMIC DNA]</scope>
    <source>
        <strain evidence="2">APC 1.2</strain>
    </source>
</reference>
<dbReference type="EMBL" id="CP034460">
    <property type="protein sequence ID" value="QBM89940.1"/>
    <property type="molecule type" value="Genomic_DNA"/>
</dbReference>